<evidence type="ECO:0000313" key="2">
    <source>
        <dbReference type="EMBL" id="MDY3557846.1"/>
    </source>
</evidence>
<proteinExistence type="predicted"/>
<dbReference type="SUPFAM" id="SSF53448">
    <property type="entry name" value="Nucleotide-diphospho-sugar transferases"/>
    <property type="match status" value="1"/>
</dbReference>
<gene>
    <name evidence="2" type="ORF">R5W23_003111</name>
</gene>
<dbReference type="CDD" id="cd00761">
    <property type="entry name" value="Glyco_tranf_GTA_type"/>
    <property type="match status" value="1"/>
</dbReference>
<dbReference type="PANTHER" id="PTHR43685:SF2">
    <property type="entry name" value="GLYCOSYLTRANSFERASE 2-LIKE DOMAIN-CONTAINING PROTEIN"/>
    <property type="match status" value="1"/>
</dbReference>
<feature type="domain" description="Glycosyltransferase 2-like" evidence="1">
    <location>
        <begin position="4"/>
        <end position="124"/>
    </location>
</feature>
<comment type="caution">
    <text evidence="2">The sequence shown here is derived from an EMBL/GenBank/DDBJ whole genome shotgun (WGS) entry which is preliminary data.</text>
</comment>
<protein>
    <submittedName>
        <fullName evidence="2">Glycosyltransferase</fullName>
    </submittedName>
</protein>
<reference evidence="3" key="1">
    <citation type="journal article" date="2023" name="Mar. Drugs">
        <title>Gemmata algarum, a Novel Planctomycete Isolated from an Algal Mat, Displays Antimicrobial Activity.</title>
        <authorList>
            <person name="Kumar G."/>
            <person name="Kallscheuer N."/>
            <person name="Kashif M."/>
            <person name="Ahamad S."/>
            <person name="Jagadeeshwari U."/>
            <person name="Pannikurungottu S."/>
            <person name="Haufschild T."/>
            <person name="Kabuu M."/>
            <person name="Sasikala C."/>
            <person name="Jogler C."/>
            <person name="Ramana C."/>
        </authorList>
    </citation>
    <scope>NUCLEOTIDE SEQUENCE [LARGE SCALE GENOMIC DNA]</scope>
    <source>
        <strain evidence="3">JC673</strain>
    </source>
</reference>
<keyword evidence="3" id="KW-1185">Reference proteome</keyword>
<dbReference type="EMBL" id="JAXBLV010000002">
    <property type="protein sequence ID" value="MDY3557846.1"/>
    <property type="molecule type" value="Genomic_DNA"/>
</dbReference>
<dbReference type="InterPro" id="IPR029044">
    <property type="entry name" value="Nucleotide-diphossugar_trans"/>
</dbReference>
<dbReference type="Pfam" id="PF00535">
    <property type="entry name" value="Glycos_transf_2"/>
    <property type="match status" value="1"/>
</dbReference>
<accession>A0ABU5EVW5</accession>
<dbReference type="Proteomes" id="UP001272242">
    <property type="component" value="Unassembled WGS sequence"/>
</dbReference>
<evidence type="ECO:0000259" key="1">
    <source>
        <dbReference type="Pfam" id="PF00535"/>
    </source>
</evidence>
<dbReference type="RefSeq" id="WP_320684864.1">
    <property type="nucleotide sequence ID" value="NZ_JAXBLV010000002.1"/>
</dbReference>
<name>A0ABU5EVW5_9BACT</name>
<dbReference type="Gene3D" id="3.90.550.10">
    <property type="entry name" value="Spore Coat Polysaccharide Biosynthesis Protein SpsA, Chain A"/>
    <property type="match status" value="1"/>
</dbReference>
<dbReference type="InterPro" id="IPR050834">
    <property type="entry name" value="Glycosyltransf_2"/>
</dbReference>
<organism evidence="2 3">
    <name type="scientific">Gemmata algarum</name>
    <dbReference type="NCBI Taxonomy" id="2975278"/>
    <lineage>
        <taxon>Bacteria</taxon>
        <taxon>Pseudomonadati</taxon>
        <taxon>Planctomycetota</taxon>
        <taxon>Planctomycetia</taxon>
        <taxon>Gemmatales</taxon>
        <taxon>Gemmataceae</taxon>
        <taxon>Gemmata</taxon>
    </lineage>
</organism>
<dbReference type="InterPro" id="IPR001173">
    <property type="entry name" value="Glyco_trans_2-like"/>
</dbReference>
<dbReference type="PANTHER" id="PTHR43685">
    <property type="entry name" value="GLYCOSYLTRANSFERASE"/>
    <property type="match status" value="1"/>
</dbReference>
<sequence>MDISVVIPAFNRVDLLRASVGSVLVAAGRAAPLRVECVVVDDGSDSPLEPRLGDLRARFAPPHCLRVIRQANAGSSAARMTGLHNANGEFVQFLDSDDLLHPDKLAAHVRAMRETGAELSYCDQATTRPYDPLNDAHEPARLSEKVLPTVGTAAELFIGVQTAPHAPVFRRAALLAALANPLVPPSRVFEPAGDTWLFFNCATQPWRVCKVNGPFAVTVCHDDEHLSMKWEKLGVPALAVTLVFALRCPQTPETRAARALLGAAAFQSYRRLPRRFHAEYERLTLAVYQTSPIDAPRARLGGRRFARLASVLGPARAARVLRRFQCGPYSRCRTIDREELDDVFGRALRHVIAVSGREPFEARFGRSPVQLAPTLVGGA</sequence>
<evidence type="ECO:0000313" key="3">
    <source>
        <dbReference type="Proteomes" id="UP001272242"/>
    </source>
</evidence>